<organism evidence="2">
    <name type="scientific">hydrocarbon metagenome</name>
    <dbReference type="NCBI Taxonomy" id="938273"/>
    <lineage>
        <taxon>unclassified sequences</taxon>
        <taxon>metagenomes</taxon>
        <taxon>ecological metagenomes</taxon>
    </lineage>
</organism>
<dbReference type="AlphaFoldDB" id="A0A0W8EZW2"/>
<comment type="caution">
    <text evidence="2">The sequence shown here is derived from an EMBL/GenBank/DDBJ whole genome shotgun (WGS) entry which is preliminary data.</text>
</comment>
<dbReference type="EMBL" id="LNQE01001691">
    <property type="protein sequence ID" value="KUG14181.1"/>
    <property type="molecule type" value="Genomic_DNA"/>
</dbReference>
<evidence type="ECO:0000256" key="1">
    <source>
        <dbReference type="SAM" id="MobiDB-lite"/>
    </source>
</evidence>
<name>A0A0W8EZW2_9ZZZZ</name>
<accession>A0A0W8EZW2</accession>
<feature type="region of interest" description="Disordered" evidence="1">
    <location>
        <begin position="18"/>
        <end position="52"/>
    </location>
</feature>
<sequence length="52" mass="5838">MHTTFFTPGERLPIIEWERSMPGEQASEQSLGMERAGPRSESWAVSMAAEAR</sequence>
<reference evidence="2" key="1">
    <citation type="journal article" date="2015" name="Proc. Natl. Acad. Sci. U.S.A.">
        <title>Networks of energetic and metabolic interactions define dynamics in microbial communities.</title>
        <authorList>
            <person name="Embree M."/>
            <person name="Liu J.K."/>
            <person name="Al-Bassam M.M."/>
            <person name="Zengler K."/>
        </authorList>
    </citation>
    <scope>NUCLEOTIDE SEQUENCE</scope>
</reference>
<gene>
    <name evidence="2" type="ORF">ASZ90_016182</name>
</gene>
<protein>
    <submittedName>
        <fullName evidence="2">Uncharacterized protein</fullName>
    </submittedName>
</protein>
<evidence type="ECO:0000313" key="2">
    <source>
        <dbReference type="EMBL" id="KUG14181.1"/>
    </source>
</evidence>
<proteinExistence type="predicted"/>